<reference evidence="1" key="1">
    <citation type="submission" date="2022-07" db="EMBL/GenBank/DDBJ databases">
        <title>Fungi with potential for degradation of polypropylene.</title>
        <authorList>
            <person name="Gostincar C."/>
        </authorList>
    </citation>
    <scope>NUCLEOTIDE SEQUENCE</scope>
    <source>
        <strain evidence="1">EXF-13308</strain>
    </source>
</reference>
<gene>
    <name evidence="1" type="ORF">NKR23_g12181</name>
</gene>
<proteinExistence type="predicted"/>
<dbReference type="Proteomes" id="UP001174694">
    <property type="component" value="Unassembled WGS sequence"/>
</dbReference>
<dbReference type="AlphaFoldDB" id="A0AA38VFV0"/>
<name>A0AA38VFV0_9PEZI</name>
<accession>A0AA38VFV0</accession>
<evidence type="ECO:0000313" key="1">
    <source>
        <dbReference type="EMBL" id="KAJ9130469.1"/>
    </source>
</evidence>
<organism evidence="1 2">
    <name type="scientific">Pleurostoma richardsiae</name>
    <dbReference type="NCBI Taxonomy" id="41990"/>
    <lineage>
        <taxon>Eukaryota</taxon>
        <taxon>Fungi</taxon>
        <taxon>Dikarya</taxon>
        <taxon>Ascomycota</taxon>
        <taxon>Pezizomycotina</taxon>
        <taxon>Sordariomycetes</taxon>
        <taxon>Sordariomycetidae</taxon>
        <taxon>Calosphaeriales</taxon>
        <taxon>Pleurostomataceae</taxon>
        <taxon>Pleurostoma</taxon>
    </lineage>
</organism>
<keyword evidence="2" id="KW-1185">Reference proteome</keyword>
<dbReference type="EMBL" id="JANBVO010000088">
    <property type="protein sequence ID" value="KAJ9130469.1"/>
    <property type="molecule type" value="Genomic_DNA"/>
</dbReference>
<evidence type="ECO:0000313" key="2">
    <source>
        <dbReference type="Proteomes" id="UP001174694"/>
    </source>
</evidence>
<comment type="caution">
    <text evidence="1">The sequence shown here is derived from an EMBL/GenBank/DDBJ whole genome shotgun (WGS) entry which is preliminary data.</text>
</comment>
<protein>
    <submittedName>
        <fullName evidence="1">Uncharacterized protein</fullName>
    </submittedName>
</protein>
<sequence length="82" mass="9312">MASPKARHKRLRSCWLRNLFCLFASALLIECSILGLFPQASLLLRLTLGFSESLPQSGNLDIHFYHVVYQVINSASFLNPLY</sequence>